<dbReference type="EMBL" id="CAXAMN010002225">
    <property type="protein sequence ID" value="CAK8998588.1"/>
    <property type="molecule type" value="Genomic_DNA"/>
</dbReference>
<feature type="region of interest" description="Disordered" evidence="1">
    <location>
        <begin position="80"/>
        <end position="106"/>
    </location>
</feature>
<evidence type="ECO:0000259" key="3">
    <source>
        <dbReference type="PROSITE" id="PS50222"/>
    </source>
</evidence>
<comment type="caution">
    <text evidence="5">The sequence shown here is derived from an EMBL/GenBank/DDBJ whole genome shotgun (WGS) entry which is preliminary data.</text>
</comment>
<keyword evidence="2" id="KW-0732">Signal</keyword>
<feature type="domain" description="EF-hand" evidence="3">
    <location>
        <begin position="91"/>
        <end position="126"/>
    </location>
</feature>
<evidence type="ECO:0000313" key="5">
    <source>
        <dbReference type="EMBL" id="CAK8999179.1"/>
    </source>
</evidence>
<organism evidence="5 6">
    <name type="scientific">Durusdinium trenchii</name>
    <dbReference type="NCBI Taxonomy" id="1381693"/>
    <lineage>
        <taxon>Eukaryota</taxon>
        <taxon>Sar</taxon>
        <taxon>Alveolata</taxon>
        <taxon>Dinophyceae</taxon>
        <taxon>Suessiales</taxon>
        <taxon>Symbiodiniaceae</taxon>
        <taxon>Durusdinium</taxon>
    </lineage>
</organism>
<accession>A0ABP0I9D9</accession>
<protein>
    <recommendedName>
        <fullName evidence="3">EF-hand domain-containing protein</fullName>
    </recommendedName>
</protein>
<sequence length="143" mass="15309">MLRVVGLLALASLVVAKPKAGNSPQELSDIADRLKDAKDDPEKAKQALNMMDPDSLGDSMANMMVMAMDKDQDGILTKEEINSIPMPEDDGTKGKSQEMFNNMDADGDGIVTRAEAKAYFAQLGNTLKGLGGMMVGSKKKTDL</sequence>
<feature type="signal peptide" evidence="2">
    <location>
        <begin position="1"/>
        <end position="16"/>
    </location>
</feature>
<evidence type="ECO:0000256" key="2">
    <source>
        <dbReference type="SAM" id="SignalP"/>
    </source>
</evidence>
<feature type="chain" id="PRO_5045029098" description="EF-hand domain-containing protein" evidence="2">
    <location>
        <begin position="17"/>
        <end position="143"/>
    </location>
</feature>
<dbReference type="EMBL" id="CAXAMN010002336">
    <property type="protein sequence ID" value="CAK8999179.1"/>
    <property type="molecule type" value="Genomic_DNA"/>
</dbReference>
<evidence type="ECO:0000313" key="6">
    <source>
        <dbReference type="Proteomes" id="UP001642484"/>
    </source>
</evidence>
<dbReference type="SUPFAM" id="SSF47473">
    <property type="entry name" value="EF-hand"/>
    <property type="match status" value="1"/>
</dbReference>
<evidence type="ECO:0000313" key="4">
    <source>
        <dbReference type="EMBL" id="CAK8998588.1"/>
    </source>
</evidence>
<reference evidence="5 6" key="1">
    <citation type="submission" date="2024-02" db="EMBL/GenBank/DDBJ databases">
        <authorList>
            <person name="Chen Y."/>
            <person name="Shah S."/>
            <person name="Dougan E. K."/>
            <person name="Thang M."/>
            <person name="Chan C."/>
        </authorList>
    </citation>
    <scope>NUCLEOTIDE SEQUENCE [LARGE SCALE GENOMIC DNA]</scope>
</reference>
<dbReference type="Proteomes" id="UP001642484">
    <property type="component" value="Unassembled WGS sequence"/>
</dbReference>
<proteinExistence type="predicted"/>
<dbReference type="Pfam" id="PF13202">
    <property type="entry name" value="EF-hand_5"/>
    <property type="match status" value="2"/>
</dbReference>
<keyword evidence="6" id="KW-1185">Reference proteome</keyword>
<name>A0ABP0I9D9_9DINO</name>
<dbReference type="InterPro" id="IPR011992">
    <property type="entry name" value="EF-hand-dom_pair"/>
</dbReference>
<dbReference type="Gene3D" id="1.10.238.10">
    <property type="entry name" value="EF-hand"/>
    <property type="match status" value="1"/>
</dbReference>
<dbReference type="InterPro" id="IPR002048">
    <property type="entry name" value="EF_hand_dom"/>
</dbReference>
<gene>
    <name evidence="4" type="ORF">CCMP2556_LOCUS5306</name>
    <name evidence="5" type="ORF">CCMP2556_LOCUS5550</name>
</gene>
<feature type="region of interest" description="Disordered" evidence="1">
    <location>
        <begin position="36"/>
        <end position="55"/>
    </location>
</feature>
<evidence type="ECO:0000256" key="1">
    <source>
        <dbReference type="SAM" id="MobiDB-lite"/>
    </source>
</evidence>
<dbReference type="PROSITE" id="PS50222">
    <property type="entry name" value="EF_HAND_2"/>
    <property type="match status" value="1"/>
</dbReference>
<feature type="compositionally biased region" description="Basic and acidic residues" evidence="1">
    <location>
        <begin position="36"/>
        <end position="45"/>
    </location>
</feature>